<gene>
    <name evidence="4" type="ORF">ACA1_239540</name>
</gene>
<dbReference type="InterPro" id="IPR002347">
    <property type="entry name" value="SDR_fam"/>
</dbReference>
<dbReference type="PRINTS" id="PR00081">
    <property type="entry name" value="GDHRDH"/>
</dbReference>
<reference evidence="4 5" key="1">
    <citation type="journal article" date="2013" name="Genome Biol.">
        <title>Genome of Acanthamoeba castellanii highlights extensive lateral gene transfer and early evolution of tyrosine kinase signaling.</title>
        <authorList>
            <person name="Clarke M."/>
            <person name="Lohan A.J."/>
            <person name="Liu B."/>
            <person name="Lagkouvardos I."/>
            <person name="Roy S."/>
            <person name="Zafar N."/>
            <person name="Bertelli C."/>
            <person name="Schilde C."/>
            <person name="Kianianmomeni A."/>
            <person name="Burglin T.R."/>
            <person name="Frech C."/>
            <person name="Turcotte B."/>
            <person name="Kopec K.O."/>
            <person name="Synnott J.M."/>
            <person name="Choo C."/>
            <person name="Paponov I."/>
            <person name="Finkler A."/>
            <person name="Soon Heng Tan C."/>
            <person name="Hutchins A.P."/>
            <person name="Weinmeier T."/>
            <person name="Rattei T."/>
            <person name="Chu J.S."/>
            <person name="Gimenez G."/>
            <person name="Irimia M."/>
            <person name="Rigden D.J."/>
            <person name="Fitzpatrick D.A."/>
            <person name="Lorenzo-Morales J."/>
            <person name="Bateman A."/>
            <person name="Chiu C.H."/>
            <person name="Tang P."/>
            <person name="Hegemann P."/>
            <person name="Fromm H."/>
            <person name="Raoult D."/>
            <person name="Greub G."/>
            <person name="Miranda-Saavedra D."/>
            <person name="Chen N."/>
            <person name="Nash P."/>
            <person name="Ginger M.L."/>
            <person name="Horn M."/>
            <person name="Schaap P."/>
            <person name="Caler L."/>
            <person name="Loftus B."/>
        </authorList>
    </citation>
    <scope>NUCLEOTIDE SEQUENCE [LARGE SCALE GENOMIC DNA]</scope>
    <source>
        <strain evidence="4 5">Neff</strain>
    </source>
</reference>
<dbReference type="AlphaFoldDB" id="L8GJX4"/>
<dbReference type="InterPro" id="IPR036291">
    <property type="entry name" value="NAD(P)-bd_dom_sf"/>
</dbReference>
<dbReference type="GO" id="GO:0005829">
    <property type="term" value="C:cytosol"/>
    <property type="evidence" value="ECO:0007669"/>
    <property type="project" value="TreeGrafter"/>
</dbReference>
<keyword evidence="2" id="KW-0560">Oxidoreductase</keyword>
<evidence type="ECO:0000256" key="3">
    <source>
        <dbReference type="RuleBase" id="RU000363"/>
    </source>
</evidence>
<dbReference type="GO" id="GO:0016491">
    <property type="term" value="F:oxidoreductase activity"/>
    <property type="evidence" value="ECO:0007669"/>
    <property type="project" value="UniProtKB-KW"/>
</dbReference>
<keyword evidence="5" id="KW-1185">Reference proteome</keyword>
<evidence type="ECO:0000313" key="4">
    <source>
        <dbReference type="EMBL" id="ELR13337.1"/>
    </source>
</evidence>
<dbReference type="GeneID" id="14914020"/>
<dbReference type="SUPFAM" id="SSF51735">
    <property type="entry name" value="NAD(P)-binding Rossmann-fold domains"/>
    <property type="match status" value="1"/>
</dbReference>
<dbReference type="RefSeq" id="XP_004335350.1">
    <property type="nucleotide sequence ID" value="XM_004335302.1"/>
</dbReference>
<dbReference type="OrthoDB" id="47007at2759"/>
<organism evidence="4 5">
    <name type="scientific">Acanthamoeba castellanii (strain ATCC 30010 / Neff)</name>
    <dbReference type="NCBI Taxonomy" id="1257118"/>
    <lineage>
        <taxon>Eukaryota</taxon>
        <taxon>Amoebozoa</taxon>
        <taxon>Discosea</taxon>
        <taxon>Longamoebia</taxon>
        <taxon>Centramoebida</taxon>
        <taxon>Acanthamoebidae</taxon>
        <taxon>Acanthamoeba</taxon>
    </lineage>
</organism>
<accession>L8GJX4</accession>
<dbReference type="PRINTS" id="PR00080">
    <property type="entry name" value="SDRFAMILY"/>
</dbReference>
<name>L8GJX4_ACACF</name>
<dbReference type="EMBL" id="KB008093">
    <property type="protein sequence ID" value="ELR13337.1"/>
    <property type="molecule type" value="Genomic_DNA"/>
</dbReference>
<evidence type="ECO:0000256" key="1">
    <source>
        <dbReference type="ARBA" id="ARBA00006484"/>
    </source>
</evidence>
<sequence length="224" mass="24087">MRNLAKKDELQKAAAEAGALPENLHFTQLDVTKDESVASAVAKVVEEQGKLDVLINNAGFSSMFDTNLWGIARTVKAALPHFRRQAGGQIINEYYCASKWAVEGYTESLAISNAHLNVKVSLVEPGAIRTPFFANAQSHVDFADPGVKALWDRFVAGMATASTNTQLAQTAEEVAEVIKTVVDAEKPHLRYQSGVASKAVAAGVRVDPTGDASVQAQVARFFKN</sequence>
<dbReference type="PANTHER" id="PTHR43391">
    <property type="entry name" value="RETINOL DEHYDROGENASE-RELATED"/>
    <property type="match status" value="1"/>
</dbReference>
<comment type="similarity">
    <text evidence="1 3">Belongs to the short-chain dehydrogenases/reductases (SDR) family.</text>
</comment>
<dbReference type="Gene3D" id="3.40.50.720">
    <property type="entry name" value="NAD(P)-binding Rossmann-like Domain"/>
    <property type="match status" value="1"/>
</dbReference>
<protein>
    <submittedName>
        <fullName evidence="4">Uncharacterized protein</fullName>
    </submittedName>
</protein>
<dbReference type="STRING" id="1257118.L8GJX4"/>
<dbReference type="VEuPathDB" id="AmoebaDB:ACA1_239540"/>
<dbReference type="Pfam" id="PF00106">
    <property type="entry name" value="adh_short"/>
    <property type="match status" value="1"/>
</dbReference>
<proteinExistence type="inferred from homology"/>
<dbReference type="PANTHER" id="PTHR43391:SF86">
    <property type="entry name" value="SHORT-CHAIN DEHYDROGENASE_REDUCTASE FAMILY PROTEIN"/>
    <property type="match status" value="1"/>
</dbReference>
<evidence type="ECO:0000313" key="5">
    <source>
        <dbReference type="Proteomes" id="UP000011083"/>
    </source>
</evidence>
<dbReference type="KEGG" id="acan:ACA1_239540"/>
<evidence type="ECO:0000256" key="2">
    <source>
        <dbReference type="ARBA" id="ARBA00023002"/>
    </source>
</evidence>
<dbReference type="Proteomes" id="UP000011083">
    <property type="component" value="Unassembled WGS sequence"/>
</dbReference>